<dbReference type="GO" id="GO:0005737">
    <property type="term" value="C:cytoplasm"/>
    <property type="evidence" value="ECO:0007669"/>
    <property type="project" value="TreeGrafter"/>
</dbReference>
<dbReference type="InterPro" id="IPR013815">
    <property type="entry name" value="ATP_grasp_subdomain_1"/>
</dbReference>
<dbReference type="GO" id="GO:0018169">
    <property type="term" value="F:ribosomal S6-glutamic acid ligase activity"/>
    <property type="evidence" value="ECO:0007669"/>
    <property type="project" value="TreeGrafter"/>
</dbReference>
<feature type="non-terminal residue" evidence="1">
    <location>
        <position position="1"/>
    </location>
</feature>
<dbReference type="SUPFAM" id="SSF56059">
    <property type="entry name" value="Glutathione synthetase ATP-binding domain-like"/>
    <property type="match status" value="1"/>
</dbReference>
<accession>T1CB96</accession>
<reference evidence="1" key="1">
    <citation type="submission" date="2013-08" db="EMBL/GenBank/DDBJ databases">
        <authorList>
            <person name="Mendez C."/>
            <person name="Richter M."/>
            <person name="Ferrer M."/>
            <person name="Sanchez J."/>
        </authorList>
    </citation>
    <scope>NUCLEOTIDE SEQUENCE</scope>
</reference>
<proteinExistence type="predicted"/>
<dbReference type="AlphaFoldDB" id="T1CB96"/>
<protein>
    <submittedName>
        <fullName evidence="1">Lysine biosynthesis enzyme LysX</fullName>
    </submittedName>
</protein>
<dbReference type="EMBL" id="AUZY01000494">
    <property type="protein sequence ID" value="EQD78548.1"/>
    <property type="molecule type" value="Genomic_DNA"/>
</dbReference>
<organism evidence="1">
    <name type="scientific">mine drainage metagenome</name>
    <dbReference type="NCBI Taxonomy" id="410659"/>
    <lineage>
        <taxon>unclassified sequences</taxon>
        <taxon>metagenomes</taxon>
        <taxon>ecological metagenomes</taxon>
    </lineage>
</organism>
<sequence length="99" mass="10705">ATPPARVAFTVEAALAAVEELGYPCVVKPTVGSWGRLVARLNDRDAAEAVLEHKMELGGMPHRVAYLQAHVDKPGRDLRAFVRGRAHRGGDRAPVRALD</sequence>
<gene>
    <name evidence="1" type="ORF">B1B_00665</name>
</gene>
<dbReference type="PANTHER" id="PTHR21621">
    <property type="entry name" value="RIBOSOMAL PROTEIN S6 MODIFICATION PROTEIN"/>
    <property type="match status" value="1"/>
</dbReference>
<dbReference type="GO" id="GO:0009432">
    <property type="term" value="P:SOS response"/>
    <property type="evidence" value="ECO:0007669"/>
    <property type="project" value="TreeGrafter"/>
</dbReference>
<evidence type="ECO:0000313" key="1">
    <source>
        <dbReference type="EMBL" id="EQD78548.1"/>
    </source>
</evidence>
<dbReference type="Gene3D" id="3.30.1490.20">
    <property type="entry name" value="ATP-grasp fold, A domain"/>
    <property type="match status" value="1"/>
</dbReference>
<dbReference type="GO" id="GO:0005524">
    <property type="term" value="F:ATP binding"/>
    <property type="evidence" value="ECO:0007669"/>
    <property type="project" value="InterPro"/>
</dbReference>
<reference evidence="1" key="2">
    <citation type="journal article" date="2014" name="ISME J.">
        <title>Microbial stratification in low pH oxic and suboxic macroscopic growths along an acid mine drainage.</title>
        <authorList>
            <person name="Mendez-Garcia C."/>
            <person name="Mesa V."/>
            <person name="Sprenger R.R."/>
            <person name="Richter M."/>
            <person name="Diez M.S."/>
            <person name="Solano J."/>
            <person name="Bargiela R."/>
            <person name="Golyshina O.V."/>
            <person name="Manteca A."/>
            <person name="Ramos J.L."/>
            <person name="Gallego J.R."/>
            <person name="Llorente I."/>
            <person name="Martins Dos Santos V.A."/>
            <person name="Jensen O.N."/>
            <person name="Pelaez A.I."/>
            <person name="Sanchez J."/>
            <person name="Ferrer M."/>
        </authorList>
    </citation>
    <scope>NUCLEOTIDE SEQUENCE</scope>
</reference>
<feature type="non-terminal residue" evidence="1">
    <location>
        <position position="99"/>
    </location>
</feature>
<name>T1CB96_9ZZZZ</name>
<dbReference type="PANTHER" id="PTHR21621:SF0">
    <property type="entry name" value="BETA-CITRYLGLUTAMATE SYNTHASE B-RELATED"/>
    <property type="match status" value="1"/>
</dbReference>
<comment type="caution">
    <text evidence="1">The sequence shown here is derived from an EMBL/GenBank/DDBJ whole genome shotgun (WGS) entry which is preliminary data.</text>
</comment>